<dbReference type="RefSeq" id="WP_092907965.1">
    <property type="nucleotide sequence ID" value="NZ_FOUZ01000006.1"/>
</dbReference>
<reference evidence="2" key="1">
    <citation type="submission" date="2016-10" db="EMBL/GenBank/DDBJ databases">
        <authorList>
            <person name="Varghese N."/>
            <person name="Submissions S."/>
        </authorList>
    </citation>
    <scope>NUCLEOTIDE SEQUENCE [LARGE SCALE GENOMIC DNA]</scope>
    <source>
        <strain evidence="2">XJ109</strain>
    </source>
</reference>
<dbReference type="OrthoDB" id="1453424at2"/>
<evidence type="ECO:0000313" key="1">
    <source>
        <dbReference type="EMBL" id="SFN07876.1"/>
    </source>
</evidence>
<organism evidence="1 2">
    <name type="scientific">Algoriella xinjiangensis</name>
    <dbReference type="NCBI Taxonomy" id="684065"/>
    <lineage>
        <taxon>Bacteria</taxon>
        <taxon>Pseudomonadati</taxon>
        <taxon>Bacteroidota</taxon>
        <taxon>Flavobacteriia</taxon>
        <taxon>Flavobacteriales</taxon>
        <taxon>Weeksellaceae</taxon>
        <taxon>Algoriella</taxon>
    </lineage>
</organism>
<evidence type="ECO:0000313" key="2">
    <source>
        <dbReference type="Proteomes" id="UP000199149"/>
    </source>
</evidence>
<dbReference type="EMBL" id="FOUZ01000006">
    <property type="protein sequence ID" value="SFN07876.1"/>
    <property type="molecule type" value="Genomic_DNA"/>
</dbReference>
<keyword evidence="2" id="KW-1185">Reference proteome</keyword>
<gene>
    <name evidence="1" type="ORF">SAMN05421738_106114</name>
</gene>
<accession>A0A1I4W3S6</accession>
<name>A0A1I4W3S6_9FLAO</name>
<dbReference type="AlphaFoldDB" id="A0A1I4W3S6"/>
<sequence>MNNYKSITNYLKNGIINLSRKQLKRNIKKIYKEGNDAVLLLKNKRGVLEWHVDCTRIHLVDRSRKAKKSNKEHCLEINGAENYDIKYKTSISINFKENYDSKYYSTIANLLSQKYRHSLYYVIEKDEKGYNHIHIGCAGAIEVIKIQLRELLHDYLGYDELNFNTERLFDNASYSPVLIEKIFRDSAYQQYLKKGNDGLGGVRLVYLD</sequence>
<dbReference type="Proteomes" id="UP000199149">
    <property type="component" value="Unassembled WGS sequence"/>
</dbReference>
<protein>
    <submittedName>
        <fullName evidence="1">Uncharacterized protein</fullName>
    </submittedName>
</protein>
<proteinExistence type="predicted"/>